<dbReference type="AlphaFoldDB" id="A0A4Z0H5P8"/>
<dbReference type="EMBL" id="SRJC01000001">
    <property type="protein sequence ID" value="TGB05184.1"/>
    <property type="molecule type" value="Genomic_DNA"/>
</dbReference>
<accession>A0A4Z0H5P8</accession>
<evidence type="ECO:0000256" key="1">
    <source>
        <dbReference type="SAM" id="Phobius"/>
    </source>
</evidence>
<dbReference type="Proteomes" id="UP000297982">
    <property type="component" value="Unassembled WGS sequence"/>
</dbReference>
<name>A0A4Z0H5P8_9BACI</name>
<sequence length="202" mass="23908">MNLDVVVAAALGALGTIMARLAFKWIIAFKHSKQVKYFLFESMRRTVVLLDKMLQEEKQVAIGNMEFRMKNIRLISELLSEMDINSISTKDVYGLYRVRESIEEVLYDLNIFHQNYIKLQEFEVNLTMVEMSAQEKKVNRKELKRCKIQLDSDYDRLVKQVEDYIAKCYVAKSKYKTLIKIIYKNNKLEGFGLKETRENEYF</sequence>
<reference evidence="2 3" key="1">
    <citation type="journal article" date="2003" name="Int. J. Syst. Evol. Microbiol.">
        <title>Halobacillus salinus sp. nov., isolated from a salt lake on the coast of the East Sea in Korea.</title>
        <authorList>
            <person name="Yoon J.H."/>
            <person name="Kang K.H."/>
            <person name="Park Y.H."/>
        </authorList>
    </citation>
    <scope>NUCLEOTIDE SEQUENCE [LARGE SCALE GENOMIC DNA]</scope>
    <source>
        <strain evidence="2 3">HSL-3</strain>
    </source>
</reference>
<proteinExistence type="predicted"/>
<comment type="caution">
    <text evidence="2">The sequence shown here is derived from an EMBL/GenBank/DDBJ whole genome shotgun (WGS) entry which is preliminary data.</text>
</comment>
<keyword evidence="1" id="KW-0812">Transmembrane</keyword>
<keyword evidence="1" id="KW-1133">Transmembrane helix</keyword>
<keyword evidence="3" id="KW-1185">Reference proteome</keyword>
<gene>
    <name evidence="2" type="ORF">E4663_09395</name>
</gene>
<protein>
    <submittedName>
        <fullName evidence="2">Uncharacterized protein</fullName>
    </submittedName>
</protein>
<evidence type="ECO:0000313" key="2">
    <source>
        <dbReference type="EMBL" id="TGB05184.1"/>
    </source>
</evidence>
<evidence type="ECO:0000313" key="3">
    <source>
        <dbReference type="Proteomes" id="UP000297982"/>
    </source>
</evidence>
<organism evidence="2 3">
    <name type="scientific">Halobacillus salinus</name>
    <dbReference type="NCBI Taxonomy" id="192814"/>
    <lineage>
        <taxon>Bacteria</taxon>
        <taxon>Bacillati</taxon>
        <taxon>Bacillota</taxon>
        <taxon>Bacilli</taxon>
        <taxon>Bacillales</taxon>
        <taxon>Bacillaceae</taxon>
        <taxon>Halobacillus</taxon>
    </lineage>
</organism>
<keyword evidence="1" id="KW-0472">Membrane</keyword>
<dbReference type="RefSeq" id="WP_135327384.1">
    <property type="nucleotide sequence ID" value="NZ_SRJC01000001.1"/>
</dbReference>
<feature type="transmembrane region" description="Helical" evidence="1">
    <location>
        <begin position="6"/>
        <end position="27"/>
    </location>
</feature>